<evidence type="ECO:0000256" key="26">
    <source>
        <dbReference type="ARBA" id="ARBA00032803"/>
    </source>
</evidence>
<evidence type="ECO:0000259" key="31">
    <source>
        <dbReference type="PROSITE" id="PS50104"/>
    </source>
</evidence>
<dbReference type="SMART" id="SM01394">
    <property type="entry name" value="S_100"/>
    <property type="match status" value="1"/>
</dbReference>
<evidence type="ECO:0000256" key="17">
    <source>
        <dbReference type="ARBA" id="ARBA00022989"/>
    </source>
</evidence>
<dbReference type="InterPro" id="IPR001611">
    <property type="entry name" value="Leu-rich_rpt"/>
</dbReference>
<comment type="function">
    <text evidence="27">Small calcium binding protein that plays important roles in several biological processes such as Ca(2+) homeostasis, chondrocyte biology and cardiomyocyte regulation. In response to an increase in intracellular Ca(2+) levels, binds calcium which triggers conformational changes. These changes allow interactions with specific target proteins and modulate their activity. Regulates a network in cardiomyocytes controlling sarcoplasmic reticulum Ca(2+) cycling and mitochondrial function through interaction with the ryanodine receptors RYR1 and RYR2, sarcoplasmic reticulum Ca(2+)-ATPase/ATP2A2 and mitochondrial F1-ATPase. Facilitates diastolic Ca(2+) dissociation and myofilament mechanics in order to improve relaxation during diastole.</text>
</comment>
<dbReference type="InterPro" id="IPR003591">
    <property type="entry name" value="Leu-rich_rpt_typical-subtyp"/>
</dbReference>
<keyword evidence="18" id="KW-0520">NAD</keyword>
<dbReference type="PROSITE" id="PS50222">
    <property type="entry name" value="EF_HAND_2"/>
    <property type="match status" value="1"/>
</dbReference>
<evidence type="ECO:0000256" key="11">
    <source>
        <dbReference type="ARBA" id="ARBA00022729"/>
    </source>
</evidence>
<comment type="subunit">
    <text evidence="28">Dimer of either two alpha chains, or two beta chains, or one alpha and one beta chain. Also forms heterodimers with S100P. Interacts with AGER. Interacts with CAPZA1. Interacts with FKBP4. Interacts with RYR1 and RYR2. Interacts with CACYBP in a calcium-dependent manner. Interacts with PPP5C (via TPR repeats); the interaction is calcium-dependent and modulates PPP5C activity. Interacts with ATP2A2 and PLN in a Ca(2+)-dependent manner. Interacts with mitochondrial F1-ATPase subunits ATP5F1A and ATP5F1B; these interactions increase F1-ATPase activity.</text>
</comment>
<dbReference type="GO" id="GO:0005509">
    <property type="term" value="F:calcium ion binding"/>
    <property type="evidence" value="ECO:0007669"/>
    <property type="project" value="InterPro"/>
</dbReference>
<evidence type="ECO:0000256" key="19">
    <source>
        <dbReference type="ARBA" id="ARBA00023128"/>
    </source>
</evidence>
<dbReference type="InterPro" id="IPR032675">
    <property type="entry name" value="LRR_dom_sf"/>
</dbReference>
<feature type="domain" description="EF-hand" evidence="32">
    <location>
        <begin position="921"/>
        <end position="956"/>
    </location>
</feature>
<dbReference type="FunFam" id="1.10.238.10:FF:000044">
    <property type="entry name" value="Protein S100"/>
    <property type="match status" value="1"/>
</dbReference>
<keyword evidence="16" id="KW-0703">Sarcoplasmic reticulum</keyword>
<keyword evidence="13" id="KW-0702">S-nitrosylation</keyword>
<dbReference type="GO" id="GO:0005886">
    <property type="term" value="C:plasma membrane"/>
    <property type="evidence" value="ECO:0007669"/>
    <property type="project" value="TreeGrafter"/>
</dbReference>
<keyword evidence="19" id="KW-0496">Mitochondrion</keyword>
<dbReference type="SMART" id="SM00054">
    <property type="entry name" value="EFh"/>
    <property type="match status" value="1"/>
</dbReference>
<dbReference type="InterPro" id="IPR011992">
    <property type="entry name" value="EF-hand-dom_pair"/>
</dbReference>
<dbReference type="CDD" id="cd05025">
    <property type="entry name" value="S-100A1"/>
    <property type="match status" value="1"/>
</dbReference>
<gene>
    <name evidence="33" type="ORF">KOW79_000693</name>
</gene>
<dbReference type="EMBL" id="JAHKSW010000001">
    <property type="protein sequence ID" value="KAG7336000.1"/>
    <property type="molecule type" value="Genomic_DNA"/>
</dbReference>
<evidence type="ECO:0000256" key="7">
    <source>
        <dbReference type="ARBA" id="ARBA00022588"/>
    </source>
</evidence>
<evidence type="ECO:0000256" key="8">
    <source>
        <dbReference type="ARBA" id="ARBA00022614"/>
    </source>
</evidence>
<keyword evidence="20 29" id="KW-0472">Membrane</keyword>
<evidence type="ECO:0000256" key="13">
    <source>
        <dbReference type="ARBA" id="ARBA00022799"/>
    </source>
</evidence>
<evidence type="ECO:0000256" key="4">
    <source>
        <dbReference type="ARBA" id="ARBA00007323"/>
    </source>
</evidence>
<comment type="similarity">
    <text evidence="4">Belongs to the S-100 family.</text>
</comment>
<evidence type="ECO:0000256" key="2">
    <source>
        <dbReference type="ARBA" id="ARBA00004369"/>
    </source>
</evidence>
<dbReference type="SUPFAM" id="SSF52058">
    <property type="entry name" value="L domain-like"/>
    <property type="match status" value="1"/>
</dbReference>
<dbReference type="FunFam" id="3.80.10.10:FF:000046">
    <property type="entry name" value="Toll-like receptor 2"/>
    <property type="match status" value="1"/>
</dbReference>
<dbReference type="InterPro" id="IPR002048">
    <property type="entry name" value="EF_hand_dom"/>
</dbReference>
<dbReference type="OrthoDB" id="1081807at2759"/>
<dbReference type="GO" id="GO:0045087">
    <property type="term" value="P:innate immune response"/>
    <property type="evidence" value="ECO:0007669"/>
    <property type="project" value="UniProtKB-KW"/>
</dbReference>
<evidence type="ECO:0000256" key="28">
    <source>
        <dbReference type="ARBA" id="ARBA00046882"/>
    </source>
</evidence>
<evidence type="ECO:0000256" key="21">
    <source>
        <dbReference type="ARBA" id="ARBA00023170"/>
    </source>
</evidence>
<dbReference type="InterPro" id="IPR035897">
    <property type="entry name" value="Toll_tir_struct_dom_sf"/>
</dbReference>
<dbReference type="Pfam" id="PF01023">
    <property type="entry name" value="S_100"/>
    <property type="match status" value="1"/>
</dbReference>
<dbReference type="PANTHER" id="PTHR24365:SF26">
    <property type="entry name" value="TOLL-LIKE RECEPTOR 18"/>
    <property type="match status" value="1"/>
</dbReference>
<dbReference type="GO" id="GO:0008016">
    <property type="term" value="P:regulation of heart contraction"/>
    <property type="evidence" value="ECO:0007669"/>
    <property type="project" value="InterPro"/>
</dbReference>
<protein>
    <recommendedName>
        <fullName evidence="6">Protein S100-A1</fullName>
    </recommendedName>
    <alternativeName>
        <fullName evidence="24">S-100 protein alpha chain</fullName>
    </alternativeName>
    <alternativeName>
        <fullName evidence="25">S-100 protein subunit alpha</fullName>
    </alternativeName>
    <alternativeName>
        <fullName evidence="26">S100 calcium-binding protein A1</fullName>
    </alternativeName>
</protein>
<comment type="caution">
    <text evidence="33">The sequence shown here is derived from an EMBL/GenBank/DDBJ whole genome shotgun (WGS) entry which is preliminary data.</text>
</comment>
<keyword evidence="15" id="KW-0391">Immunity</keyword>
<dbReference type="PROSITE" id="PS51450">
    <property type="entry name" value="LRR"/>
    <property type="match status" value="2"/>
</dbReference>
<dbReference type="InterPro" id="IPR013787">
    <property type="entry name" value="S100_Ca-bd_sub"/>
</dbReference>
<keyword evidence="7" id="KW-0399">Innate immunity</keyword>
<evidence type="ECO:0000256" key="20">
    <source>
        <dbReference type="ARBA" id="ARBA00023136"/>
    </source>
</evidence>
<name>A0A9D3PAD0_9TELE</name>
<dbReference type="InterPro" id="IPR028486">
    <property type="entry name" value="S100-A1"/>
</dbReference>
<evidence type="ECO:0000256" key="18">
    <source>
        <dbReference type="ARBA" id="ARBA00023027"/>
    </source>
</evidence>
<comment type="subcellular location">
    <subcellularLocation>
        <location evidence="3">Membrane</location>
        <topology evidence="3">Single-pass type I membrane protein</topology>
    </subcellularLocation>
    <subcellularLocation>
        <location evidence="1">Mitochondrion</location>
    </subcellularLocation>
    <subcellularLocation>
        <location evidence="2">Sarcoplasmic reticulum</location>
    </subcellularLocation>
</comment>
<dbReference type="Gene3D" id="3.80.10.10">
    <property type="entry name" value="Ribonuclease Inhibitor"/>
    <property type="match status" value="1"/>
</dbReference>
<evidence type="ECO:0000256" key="29">
    <source>
        <dbReference type="SAM" id="Phobius"/>
    </source>
</evidence>
<dbReference type="SUPFAM" id="SSF47473">
    <property type="entry name" value="EF-hand"/>
    <property type="match status" value="1"/>
</dbReference>
<keyword evidence="21" id="KW-0675">Receptor</keyword>
<dbReference type="PROSITE" id="PS50104">
    <property type="entry name" value="TIR"/>
    <property type="match status" value="1"/>
</dbReference>
<dbReference type="GO" id="GO:0016529">
    <property type="term" value="C:sarcoplasmic reticulum"/>
    <property type="evidence" value="ECO:0007669"/>
    <property type="project" value="UniProtKB-SubCell"/>
</dbReference>
<feature type="signal peptide" evidence="30">
    <location>
        <begin position="1"/>
        <end position="24"/>
    </location>
</feature>
<evidence type="ECO:0000313" key="34">
    <source>
        <dbReference type="Proteomes" id="UP000824219"/>
    </source>
</evidence>
<dbReference type="Proteomes" id="UP000824219">
    <property type="component" value="Linkage Group LG01"/>
</dbReference>
<evidence type="ECO:0000256" key="22">
    <source>
        <dbReference type="ARBA" id="ARBA00023180"/>
    </source>
</evidence>
<evidence type="ECO:0000256" key="25">
    <source>
        <dbReference type="ARBA" id="ARBA00032463"/>
    </source>
</evidence>
<evidence type="ECO:0000256" key="9">
    <source>
        <dbReference type="ARBA" id="ARBA00022692"/>
    </source>
</evidence>
<evidence type="ECO:0000256" key="24">
    <source>
        <dbReference type="ARBA" id="ARBA00030052"/>
    </source>
</evidence>
<evidence type="ECO:0000259" key="32">
    <source>
        <dbReference type="PROSITE" id="PS50222"/>
    </source>
</evidence>
<evidence type="ECO:0000256" key="27">
    <source>
        <dbReference type="ARBA" id="ARBA00045350"/>
    </source>
</evidence>
<dbReference type="GO" id="GO:0038023">
    <property type="term" value="F:signaling receptor activity"/>
    <property type="evidence" value="ECO:0007669"/>
    <property type="project" value="TreeGrafter"/>
</dbReference>
<keyword evidence="11 30" id="KW-0732">Signal</keyword>
<dbReference type="InterPro" id="IPR001751">
    <property type="entry name" value="S100/CaBP7/8-like_CS"/>
</dbReference>
<keyword evidence="10" id="KW-0479">Metal-binding</keyword>
<evidence type="ECO:0000256" key="6">
    <source>
        <dbReference type="ARBA" id="ARBA00014215"/>
    </source>
</evidence>
<feature type="domain" description="TIR" evidence="31">
    <location>
        <begin position="656"/>
        <end position="799"/>
    </location>
</feature>
<keyword evidence="12" id="KW-0677">Repeat</keyword>
<evidence type="ECO:0000256" key="23">
    <source>
        <dbReference type="ARBA" id="ARBA00023198"/>
    </source>
</evidence>
<keyword evidence="8" id="KW-0433">Leucine-rich repeat</keyword>
<dbReference type="GO" id="GO:0006954">
    <property type="term" value="P:inflammatory response"/>
    <property type="evidence" value="ECO:0007669"/>
    <property type="project" value="UniProtKB-KW"/>
</dbReference>
<evidence type="ECO:0000256" key="15">
    <source>
        <dbReference type="ARBA" id="ARBA00022859"/>
    </source>
</evidence>
<dbReference type="Gene3D" id="1.10.238.10">
    <property type="entry name" value="EF-hand"/>
    <property type="match status" value="1"/>
</dbReference>
<dbReference type="PANTHER" id="PTHR24365">
    <property type="entry name" value="TOLL-LIKE RECEPTOR"/>
    <property type="match status" value="1"/>
</dbReference>
<dbReference type="InterPro" id="IPR018247">
    <property type="entry name" value="EF_Hand_1_Ca_BS"/>
</dbReference>
<evidence type="ECO:0000313" key="33">
    <source>
        <dbReference type="EMBL" id="KAG7336000.1"/>
    </source>
</evidence>
<dbReference type="FunFam" id="3.40.50.10140:FF:000001">
    <property type="entry name" value="Toll-like receptor 2"/>
    <property type="match status" value="1"/>
</dbReference>
<keyword evidence="23" id="KW-0395">Inflammatory response</keyword>
<evidence type="ECO:0000256" key="5">
    <source>
        <dbReference type="ARBA" id="ARBA00009634"/>
    </source>
</evidence>
<sequence length="967" mass="111149">MADVRVFMLVFGFQISLLILPFQAEQSCLISADQRTADCRGQRLEQVPVGELPSSIEMLDLSYNFLQVIRNDDFIELPLLRALWLQFNNISLIEDEAFHKNLLLEEVNLYNNSLTSIPSKALAPLSRLRILEIANNLYSDATLDDVFLNFKNLKLLSLGGPVLSLLKRGHLDVLTNISLERIAIKTASSLDIYDPGYLKNIQTANLWLNIPIDNRTHALPLLLKDLKNKTFEAIRFRNLFEFEYYTDTEDIFYGLQYINSQQLTFHYGKFSEDLLRMVLMNLEKSVIKALGLFFIDFARSQTLVSSEEGASITNLTLDILVLSDISNPDILRFDWSFTWLNKIRHLRINNMNFNIVPCDAWEEMRGVEILDVSKNRLKDYFLFNQQCDYTDAMSALHTFNLSNNKLTSLSSFASLAGNFKNLKVIDISYNQLGFKGNSPCSWKQNITTVIANHNSMVVDSFRCLPTTVLYLDLSYCNLDQLDVNYFRKAIRLREVHLSGNKIKFIPFDWKSQSLKSLTLDGNSFGVISMRSFEGMPKLEQLRAGNNPYHCTCELHNFIQETAIKGRVNITDWPESYKCYHPQDLLNTMVSHYLPGQIGCDIRLVIIISVFTTAGAVLVLMLICYFFNVPWYAKATYQIIRAKYRSHKEGLAHSVDYTFHAFISYSQPDADWVRDELLPCLEDSKPPYRLCIHERDFMPGKWIIDNIIENIENSRKVIFVLSQHFVNSEWCNYELYFAQQRAMGKNFSDLILVVKEPIDPNSLPSKYCKLKKMLSNKTYLEWPKQPKHQAFFWAQLRSVMGKPNLTQQFSTSMCKRSTRMKTVSVIELAQENQNSADSGPKIDEASEIKLQILGNAQGISYSFYFLGNHCRKMVSQLENAMDSLIKVFHTYSSKEGDKYKLSKAEMKSLLQGELSDFLAASKDPLVVEKIMSDLDENRDGEVDFQEFVVLVAALTVACNDFFVECMKN</sequence>
<evidence type="ECO:0000256" key="3">
    <source>
        <dbReference type="ARBA" id="ARBA00004479"/>
    </source>
</evidence>
<dbReference type="GO" id="GO:0002224">
    <property type="term" value="P:toll-like receptor signaling pathway"/>
    <property type="evidence" value="ECO:0007669"/>
    <property type="project" value="TreeGrafter"/>
</dbReference>
<dbReference type="Pfam" id="PF13855">
    <property type="entry name" value="LRR_8"/>
    <property type="match status" value="2"/>
</dbReference>
<evidence type="ECO:0000256" key="14">
    <source>
        <dbReference type="ARBA" id="ARBA00022837"/>
    </source>
</evidence>
<proteinExistence type="inferred from homology"/>
<evidence type="ECO:0000256" key="16">
    <source>
        <dbReference type="ARBA" id="ARBA00022951"/>
    </source>
</evidence>
<dbReference type="SUPFAM" id="SSF52200">
    <property type="entry name" value="Toll/Interleukin receptor TIR domain"/>
    <property type="match status" value="1"/>
</dbReference>
<reference evidence="33 34" key="1">
    <citation type="submission" date="2021-06" db="EMBL/GenBank/DDBJ databases">
        <title>Chromosome-level genome assembly of the red-tail catfish (Hemibagrus wyckioides).</title>
        <authorList>
            <person name="Shao F."/>
        </authorList>
    </citation>
    <scope>NUCLEOTIDE SEQUENCE [LARGE SCALE GENOMIC DNA]</scope>
    <source>
        <strain evidence="33">EC202008001</strain>
        <tissue evidence="33">Blood</tissue>
    </source>
</reference>
<evidence type="ECO:0000256" key="1">
    <source>
        <dbReference type="ARBA" id="ARBA00004173"/>
    </source>
</evidence>
<dbReference type="InterPro" id="IPR000157">
    <property type="entry name" value="TIR_dom"/>
</dbReference>
<feature type="transmembrane region" description="Helical" evidence="29">
    <location>
        <begin position="603"/>
        <end position="626"/>
    </location>
</feature>
<accession>A0A9D3PAD0</accession>
<evidence type="ECO:0000256" key="30">
    <source>
        <dbReference type="SAM" id="SignalP"/>
    </source>
</evidence>
<dbReference type="GO" id="GO:0005739">
    <property type="term" value="C:mitochondrion"/>
    <property type="evidence" value="ECO:0007669"/>
    <property type="project" value="UniProtKB-SubCell"/>
</dbReference>
<keyword evidence="34" id="KW-1185">Reference proteome</keyword>
<feature type="chain" id="PRO_5039043572" description="Protein S100-A1" evidence="30">
    <location>
        <begin position="25"/>
        <end position="967"/>
    </location>
</feature>
<evidence type="ECO:0000256" key="12">
    <source>
        <dbReference type="ARBA" id="ARBA00022737"/>
    </source>
</evidence>
<dbReference type="Pfam" id="PF01582">
    <property type="entry name" value="TIR"/>
    <property type="match status" value="1"/>
</dbReference>
<dbReference type="PROSITE" id="PS00303">
    <property type="entry name" value="S100_CABP"/>
    <property type="match status" value="1"/>
</dbReference>
<keyword evidence="22" id="KW-0325">Glycoprotein</keyword>
<evidence type="ECO:0000256" key="10">
    <source>
        <dbReference type="ARBA" id="ARBA00022723"/>
    </source>
</evidence>
<dbReference type="SMART" id="SM00255">
    <property type="entry name" value="TIR"/>
    <property type="match status" value="1"/>
</dbReference>
<dbReference type="PROSITE" id="PS00018">
    <property type="entry name" value="EF_HAND_1"/>
    <property type="match status" value="1"/>
</dbReference>
<organism evidence="33 34">
    <name type="scientific">Hemibagrus wyckioides</name>
    <dbReference type="NCBI Taxonomy" id="337641"/>
    <lineage>
        <taxon>Eukaryota</taxon>
        <taxon>Metazoa</taxon>
        <taxon>Chordata</taxon>
        <taxon>Craniata</taxon>
        <taxon>Vertebrata</taxon>
        <taxon>Euteleostomi</taxon>
        <taxon>Actinopterygii</taxon>
        <taxon>Neopterygii</taxon>
        <taxon>Teleostei</taxon>
        <taxon>Ostariophysi</taxon>
        <taxon>Siluriformes</taxon>
        <taxon>Bagridae</taxon>
        <taxon>Hemibagrus</taxon>
    </lineage>
</organism>
<dbReference type="SMART" id="SM00369">
    <property type="entry name" value="LRR_TYP"/>
    <property type="match status" value="3"/>
</dbReference>
<keyword evidence="9 29" id="KW-0812">Transmembrane</keyword>
<keyword evidence="14" id="KW-0106">Calcium</keyword>
<dbReference type="AlphaFoldDB" id="A0A9D3PAD0"/>
<dbReference type="Gene3D" id="3.40.50.10140">
    <property type="entry name" value="Toll/interleukin-1 receptor homology (TIR) domain"/>
    <property type="match status" value="1"/>
</dbReference>
<dbReference type="PRINTS" id="PR01537">
    <property type="entry name" value="INTRLKN1R1F"/>
</dbReference>
<comment type="similarity">
    <text evidence="5">Belongs to the Toll-like receptor family.</text>
</comment>
<keyword evidence="17 29" id="KW-1133">Transmembrane helix</keyword>